<dbReference type="Proteomes" id="UP000324222">
    <property type="component" value="Unassembled WGS sequence"/>
</dbReference>
<evidence type="ECO:0000313" key="2">
    <source>
        <dbReference type="Proteomes" id="UP000324222"/>
    </source>
</evidence>
<reference evidence="1 2" key="1">
    <citation type="submission" date="2019-05" db="EMBL/GenBank/DDBJ databases">
        <title>Another draft genome of Portunus trituberculatus and its Hox gene families provides insights of decapod evolution.</title>
        <authorList>
            <person name="Jeong J.-H."/>
            <person name="Song I."/>
            <person name="Kim S."/>
            <person name="Choi T."/>
            <person name="Kim D."/>
            <person name="Ryu S."/>
            <person name="Kim W."/>
        </authorList>
    </citation>
    <scope>NUCLEOTIDE SEQUENCE [LARGE SCALE GENOMIC DNA]</scope>
    <source>
        <tissue evidence="1">Muscle</tissue>
    </source>
</reference>
<protein>
    <submittedName>
        <fullName evidence="1">Uncharacterized protein</fullName>
    </submittedName>
</protein>
<name>A0A5B7JRK9_PORTR</name>
<accession>A0A5B7JRK9</accession>
<comment type="caution">
    <text evidence="1">The sequence shown here is derived from an EMBL/GenBank/DDBJ whole genome shotgun (WGS) entry which is preliminary data.</text>
</comment>
<sequence length="102" mass="11540">MDLCKLTEALVTCLGRFQTSDFPRSRTCRTAAAWHLDVYGDSAVSPSGHSSQHSIRNTGCMKASIATHDQRNRSATFLPLRSCWQYSRMRLPEQQDIRSGFM</sequence>
<proteinExistence type="predicted"/>
<keyword evidence="2" id="KW-1185">Reference proteome</keyword>
<gene>
    <name evidence="1" type="ORF">E2C01_096030</name>
</gene>
<dbReference type="AlphaFoldDB" id="A0A5B7JRK9"/>
<organism evidence="1 2">
    <name type="scientific">Portunus trituberculatus</name>
    <name type="common">Swimming crab</name>
    <name type="synonym">Neptunus trituberculatus</name>
    <dbReference type="NCBI Taxonomy" id="210409"/>
    <lineage>
        <taxon>Eukaryota</taxon>
        <taxon>Metazoa</taxon>
        <taxon>Ecdysozoa</taxon>
        <taxon>Arthropoda</taxon>
        <taxon>Crustacea</taxon>
        <taxon>Multicrustacea</taxon>
        <taxon>Malacostraca</taxon>
        <taxon>Eumalacostraca</taxon>
        <taxon>Eucarida</taxon>
        <taxon>Decapoda</taxon>
        <taxon>Pleocyemata</taxon>
        <taxon>Brachyura</taxon>
        <taxon>Eubrachyura</taxon>
        <taxon>Portunoidea</taxon>
        <taxon>Portunidae</taxon>
        <taxon>Portuninae</taxon>
        <taxon>Portunus</taxon>
    </lineage>
</organism>
<evidence type="ECO:0000313" key="1">
    <source>
        <dbReference type="EMBL" id="MPD00552.1"/>
    </source>
</evidence>
<dbReference type="EMBL" id="VSRR010123443">
    <property type="protein sequence ID" value="MPD00552.1"/>
    <property type="molecule type" value="Genomic_DNA"/>
</dbReference>